<feature type="domain" description="HTH lacI-type" evidence="4">
    <location>
        <begin position="3"/>
        <end position="57"/>
    </location>
</feature>
<dbReference type="CDD" id="cd01392">
    <property type="entry name" value="HTH_LacI"/>
    <property type="match status" value="1"/>
</dbReference>
<dbReference type="Gene3D" id="1.10.260.40">
    <property type="entry name" value="lambda repressor-like DNA-binding domains"/>
    <property type="match status" value="1"/>
</dbReference>
<dbReference type="Gene3D" id="3.40.50.2300">
    <property type="match status" value="2"/>
</dbReference>
<evidence type="ECO:0000313" key="5">
    <source>
        <dbReference type="EMBL" id="GAA4184287.1"/>
    </source>
</evidence>
<evidence type="ECO:0000256" key="3">
    <source>
        <dbReference type="ARBA" id="ARBA00023163"/>
    </source>
</evidence>
<dbReference type="InterPro" id="IPR028082">
    <property type="entry name" value="Peripla_BP_I"/>
</dbReference>
<name>A0ABP8AI31_9MICO</name>
<dbReference type="InterPro" id="IPR046335">
    <property type="entry name" value="LacI/GalR-like_sensor"/>
</dbReference>
<dbReference type="CDD" id="cd06267">
    <property type="entry name" value="PBP1_LacI_sugar_binding-like"/>
    <property type="match status" value="1"/>
</dbReference>
<protein>
    <submittedName>
        <fullName evidence="5">LacI family DNA-binding transcriptional regulator</fullName>
    </submittedName>
</protein>
<keyword evidence="3" id="KW-0804">Transcription</keyword>
<sequence length="343" mass="36636">MRATVRDVAKLAGVSPKTVSNVINGVVPVRAETRERVESALAQLDYVPNMSARGLRNGRSGNIALALPDLSTAYSAELARHFVELAHERGWAIQLEQSGNDPRREVELVSRARTHLVDGLVLNPTLLSMSVVADHDESELPPIVVIGEVEPDGIDQVHVDSELAARQMTEHLIATGHRRIAIVGGSGGRFRSATSLLRQRGYSAALSAAGLAEEPELNLVPTAWTPAAAASELTALLDTCERDGRALPDAVFCFTDSMALGVLHVLAGRGIRVPDEISVVGFDDIDEASFAIPALTTVRFDKRAIADAALSALARRIGDADAPASDIVIAHEIVHRDSVARRL</sequence>
<dbReference type="InterPro" id="IPR010982">
    <property type="entry name" value="Lambda_DNA-bd_dom_sf"/>
</dbReference>
<keyword evidence="2 5" id="KW-0238">DNA-binding</keyword>
<dbReference type="InterPro" id="IPR000843">
    <property type="entry name" value="HTH_LacI"/>
</dbReference>
<evidence type="ECO:0000259" key="4">
    <source>
        <dbReference type="PROSITE" id="PS50932"/>
    </source>
</evidence>
<gene>
    <name evidence="5" type="ORF">GCM10022288_04810</name>
</gene>
<dbReference type="GO" id="GO:0003677">
    <property type="term" value="F:DNA binding"/>
    <property type="evidence" value="ECO:0007669"/>
    <property type="project" value="UniProtKB-KW"/>
</dbReference>
<dbReference type="EMBL" id="BAABBX010000003">
    <property type="protein sequence ID" value="GAA4184287.1"/>
    <property type="molecule type" value="Genomic_DNA"/>
</dbReference>
<accession>A0ABP8AI31</accession>
<dbReference type="PRINTS" id="PR00036">
    <property type="entry name" value="HTHLACI"/>
</dbReference>
<dbReference type="PROSITE" id="PS50932">
    <property type="entry name" value="HTH_LACI_2"/>
    <property type="match status" value="1"/>
</dbReference>
<reference evidence="6" key="1">
    <citation type="journal article" date="2019" name="Int. J. Syst. Evol. Microbiol.">
        <title>The Global Catalogue of Microorganisms (GCM) 10K type strain sequencing project: providing services to taxonomists for standard genome sequencing and annotation.</title>
        <authorList>
            <consortium name="The Broad Institute Genomics Platform"/>
            <consortium name="The Broad Institute Genome Sequencing Center for Infectious Disease"/>
            <person name="Wu L."/>
            <person name="Ma J."/>
        </authorList>
    </citation>
    <scope>NUCLEOTIDE SEQUENCE [LARGE SCALE GENOMIC DNA]</scope>
    <source>
        <strain evidence="6">JCM 17593</strain>
    </source>
</reference>
<keyword evidence="6" id="KW-1185">Reference proteome</keyword>
<dbReference type="PANTHER" id="PTHR30146">
    <property type="entry name" value="LACI-RELATED TRANSCRIPTIONAL REPRESSOR"/>
    <property type="match status" value="1"/>
</dbReference>
<dbReference type="Proteomes" id="UP001500213">
    <property type="component" value="Unassembled WGS sequence"/>
</dbReference>
<dbReference type="Pfam" id="PF13377">
    <property type="entry name" value="Peripla_BP_3"/>
    <property type="match status" value="1"/>
</dbReference>
<dbReference type="SUPFAM" id="SSF47413">
    <property type="entry name" value="lambda repressor-like DNA-binding domains"/>
    <property type="match status" value="1"/>
</dbReference>
<comment type="caution">
    <text evidence="5">The sequence shown here is derived from an EMBL/GenBank/DDBJ whole genome shotgun (WGS) entry which is preliminary data.</text>
</comment>
<keyword evidence="1" id="KW-0805">Transcription regulation</keyword>
<dbReference type="SUPFAM" id="SSF53822">
    <property type="entry name" value="Periplasmic binding protein-like I"/>
    <property type="match status" value="1"/>
</dbReference>
<organism evidence="5 6">
    <name type="scientific">Gryllotalpicola kribbensis</name>
    <dbReference type="NCBI Taxonomy" id="993084"/>
    <lineage>
        <taxon>Bacteria</taxon>
        <taxon>Bacillati</taxon>
        <taxon>Actinomycetota</taxon>
        <taxon>Actinomycetes</taxon>
        <taxon>Micrococcales</taxon>
        <taxon>Microbacteriaceae</taxon>
        <taxon>Gryllotalpicola</taxon>
    </lineage>
</organism>
<proteinExistence type="predicted"/>
<evidence type="ECO:0000256" key="1">
    <source>
        <dbReference type="ARBA" id="ARBA00023015"/>
    </source>
</evidence>
<evidence type="ECO:0000256" key="2">
    <source>
        <dbReference type="ARBA" id="ARBA00023125"/>
    </source>
</evidence>
<dbReference type="PANTHER" id="PTHR30146:SF153">
    <property type="entry name" value="LACTOSE OPERON REPRESSOR"/>
    <property type="match status" value="1"/>
</dbReference>
<evidence type="ECO:0000313" key="6">
    <source>
        <dbReference type="Proteomes" id="UP001500213"/>
    </source>
</evidence>
<dbReference type="SMART" id="SM00354">
    <property type="entry name" value="HTH_LACI"/>
    <property type="match status" value="1"/>
</dbReference>
<dbReference type="PROSITE" id="PS00356">
    <property type="entry name" value="HTH_LACI_1"/>
    <property type="match status" value="1"/>
</dbReference>
<dbReference type="Pfam" id="PF00356">
    <property type="entry name" value="LacI"/>
    <property type="match status" value="1"/>
</dbReference>